<gene>
    <name evidence="1" type="ORF">OG549_22770</name>
</gene>
<dbReference type="EMBL" id="CP108318">
    <property type="protein sequence ID" value="WTW63250.1"/>
    <property type="molecule type" value="Genomic_DNA"/>
</dbReference>
<name>A0AAU2V712_9ACTN</name>
<organism evidence="1">
    <name type="scientific">Streptomyces sp. NBC_00003</name>
    <dbReference type="NCBI Taxonomy" id="2903608"/>
    <lineage>
        <taxon>Bacteria</taxon>
        <taxon>Bacillati</taxon>
        <taxon>Actinomycetota</taxon>
        <taxon>Actinomycetes</taxon>
        <taxon>Kitasatosporales</taxon>
        <taxon>Streptomycetaceae</taxon>
        <taxon>Streptomyces</taxon>
    </lineage>
</organism>
<protein>
    <submittedName>
        <fullName evidence="1">Uncharacterized protein</fullName>
    </submittedName>
</protein>
<dbReference type="AlphaFoldDB" id="A0AAU2V712"/>
<proteinExistence type="predicted"/>
<evidence type="ECO:0000313" key="1">
    <source>
        <dbReference type="EMBL" id="WTW63250.1"/>
    </source>
</evidence>
<reference evidence="1" key="1">
    <citation type="submission" date="2022-10" db="EMBL/GenBank/DDBJ databases">
        <title>The complete genomes of actinobacterial strains from the NBC collection.</title>
        <authorList>
            <person name="Joergensen T.S."/>
            <person name="Alvarez Arevalo M."/>
            <person name="Sterndorff E.B."/>
            <person name="Faurdal D."/>
            <person name="Vuksanovic O."/>
            <person name="Mourched A.-S."/>
            <person name="Charusanti P."/>
            <person name="Shaw S."/>
            <person name="Blin K."/>
            <person name="Weber T."/>
        </authorList>
    </citation>
    <scope>NUCLEOTIDE SEQUENCE</scope>
    <source>
        <strain evidence="1">NBC_00003</strain>
    </source>
</reference>
<accession>A0AAU2V712</accession>
<sequence length="128" mass="13543">MPDSTDLLLIDVEGQTRSYALSGPGTPARICARALLDTPQVIHKLNHPAGRLAILGGLHRHRKRPNFHASVLAHTLGGPVEDLRGSILFAGLTPNDELTALPPGIRAIAKDTFTPPATPQSTPIPGIN</sequence>